<feature type="region of interest" description="Disordered" evidence="1">
    <location>
        <begin position="496"/>
        <end position="517"/>
    </location>
</feature>
<evidence type="ECO:0000313" key="6">
    <source>
        <dbReference type="Proteomes" id="UP000240739"/>
    </source>
</evidence>
<comment type="caution">
    <text evidence="5">The sequence shown here is derived from an EMBL/GenBank/DDBJ whole genome shotgun (WGS) entry which is preliminary data.</text>
</comment>
<keyword evidence="2" id="KW-0732">Signal</keyword>
<feature type="chain" id="PRO_5015768991" evidence="2">
    <location>
        <begin position="26"/>
        <end position="517"/>
    </location>
</feature>
<dbReference type="EMBL" id="PYYB01000001">
    <property type="protein sequence ID" value="PTL58761.1"/>
    <property type="molecule type" value="Genomic_DNA"/>
</dbReference>
<dbReference type="Pfam" id="PF02225">
    <property type="entry name" value="PA"/>
    <property type="match status" value="1"/>
</dbReference>
<dbReference type="Pfam" id="PF04389">
    <property type="entry name" value="Peptidase_M28"/>
    <property type="match status" value="1"/>
</dbReference>
<keyword evidence="5" id="KW-0031">Aminopeptidase</keyword>
<dbReference type="PANTHER" id="PTHR12147">
    <property type="entry name" value="METALLOPEPTIDASE M28 FAMILY MEMBER"/>
    <property type="match status" value="1"/>
</dbReference>
<gene>
    <name evidence="5" type="ORF">C7Y72_03410</name>
</gene>
<feature type="domain" description="PA" evidence="3">
    <location>
        <begin position="140"/>
        <end position="239"/>
    </location>
</feature>
<dbReference type="SUPFAM" id="SSF52025">
    <property type="entry name" value="PA domain"/>
    <property type="match status" value="1"/>
</dbReference>
<dbReference type="Gene3D" id="3.40.630.10">
    <property type="entry name" value="Zn peptidases"/>
    <property type="match status" value="1"/>
</dbReference>
<protein>
    <submittedName>
        <fullName evidence="5">Aminopeptidase</fullName>
    </submittedName>
</protein>
<dbReference type="PANTHER" id="PTHR12147:SF26">
    <property type="entry name" value="PEPTIDASE M28 DOMAIN-CONTAINING PROTEIN"/>
    <property type="match status" value="1"/>
</dbReference>
<dbReference type="OrthoDB" id="345880at2"/>
<dbReference type="InterPro" id="IPR045175">
    <property type="entry name" value="M28_fam"/>
</dbReference>
<sequence length="517" mass="53451">MQRATLATVGCALTATLALPGAALAAPKAATPDKATAKASAKLQDAVTPTGITRHLRELQSIAERNGGNRASGTVGYDRSVAYVSERLKAAGYAVTVQPFSFPYFQETAPASFARTAPDARTYVPETDFATMEYSGSGDVTGTVVPVDVTVPPAPTPSSTSGCEAADFAGFPQGAVALVQRGTCDFATKAKNAQAAGAGAVVIFNEGQEGRQEVLTGTLGGPDLTVPVIGTSYADGKELVDLAAAGTTTVRITTQTLSETRMTANVLADSRTGRTDRTVVVGAHLDSVVDGPGINDNGSGTAQDLEIAEELPKALKKPRNALRFAFWGAEESGLLGSTHYVESLTQEQRDQIMANLNFDMTASQNYVRFVYDGDGSDNPDVGAGPVGSDLIEGIFTEHFASKGLASAPTAFDGRSDYGPFIAAGIPAGGLFAGAEGVKTAEEATLFGGTAGEPYDACYHTSCDTLGAINQQALSEFADAAAHATITLAQRRAPLTDNEALKRGRRAAPEFAGPHAVR</sequence>
<evidence type="ECO:0000259" key="3">
    <source>
        <dbReference type="Pfam" id="PF02225"/>
    </source>
</evidence>
<evidence type="ECO:0000313" key="5">
    <source>
        <dbReference type="EMBL" id="PTL58761.1"/>
    </source>
</evidence>
<reference evidence="5 6" key="1">
    <citation type="submission" date="2018-03" db="EMBL/GenBank/DDBJ databases">
        <title>Aquarubrobacter algicola gen. nov., sp. nov., a novel actinobacterium isolated from shallow eutrophic lake during the end of cyanobacterial harmful algal blooms.</title>
        <authorList>
            <person name="Chun S.J."/>
        </authorList>
    </citation>
    <scope>NUCLEOTIDE SEQUENCE [LARGE SCALE GENOMIC DNA]</scope>
    <source>
        <strain evidence="5 6">Seoho-28</strain>
    </source>
</reference>
<dbReference type="InterPro" id="IPR003137">
    <property type="entry name" value="PA_domain"/>
</dbReference>
<dbReference type="GO" id="GO:0004177">
    <property type="term" value="F:aminopeptidase activity"/>
    <property type="evidence" value="ECO:0007669"/>
    <property type="project" value="UniProtKB-KW"/>
</dbReference>
<dbReference type="InterPro" id="IPR007484">
    <property type="entry name" value="Peptidase_M28"/>
</dbReference>
<evidence type="ECO:0000256" key="1">
    <source>
        <dbReference type="SAM" id="MobiDB-lite"/>
    </source>
</evidence>
<evidence type="ECO:0000256" key="2">
    <source>
        <dbReference type="SAM" id="SignalP"/>
    </source>
</evidence>
<keyword evidence="5" id="KW-0645">Protease</keyword>
<dbReference type="RefSeq" id="WP_107567198.1">
    <property type="nucleotide sequence ID" value="NZ_PYYB01000001.1"/>
</dbReference>
<evidence type="ECO:0000259" key="4">
    <source>
        <dbReference type="Pfam" id="PF04389"/>
    </source>
</evidence>
<keyword evidence="5" id="KW-0378">Hydrolase</keyword>
<name>A0A2T4UHP1_9ACTN</name>
<feature type="signal peptide" evidence="2">
    <location>
        <begin position="1"/>
        <end position="25"/>
    </location>
</feature>
<dbReference type="Proteomes" id="UP000240739">
    <property type="component" value="Unassembled WGS sequence"/>
</dbReference>
<organism evidence="5 6">
    <name type="scientific">Paraconexibacter algicola</name>
    <dbReference type="NCBI Taxonomy" id="2133960"/>
    <lineage>
        <taxon>Bacteria</taxon>
        <taxon>Bacillati</taxon>
        <taxon>Actinomycetota</taxon>
        <taxon>Thermoleophilia</taxon>
        <taxon>Solirubrobacterales</taxon>
        <taxon>Paraconexibacteraceae</taxon>
        <taxon>Paraconexibacter</taxon>
    </lineage>
</organism>
<accession>A0A2T4UHP1</accession>
<feature type="domain" description="Peptidase M28" evidence="4">
    <location>
        <begin position="265"/>
        <end position="483"/>
    </location>
</feature>
<dbReference type="Gene3D" id="3.50.30.30">
    <property type="match status" value="1"/>
</dbReference>
<dbReference type="GO" id="GO:0008235">
    <property type="term" value="F:metalloexopeptidase activity"/>
    <property type="evidence" value="ECO:0007669"/>
    <property type="project" value="InterPro"/>
</dbReference>
<proteinExistence type="predicted"/>
<dbReference type="GO" id="GO:0006508">
    <property type="term" value="P:proteolysis"/>
    <property type="evidence" value="ECO:0007669"/>
    <property type="project" value="InterPro"/>
</dbReference>
<dbReference type="AlphaFoldDB" id="A0A2T4UHP1"/>
<keyword evidence="6" id="KW-1185">Reference proteome</keyword>
<dbReference type="InterPro" id="IPR046450">
    <property type="entry name" value="PA_dom_sf"/>
</dbReference>
<dbReference type="SUPFAM" id="SSF53187">
    <property type="entry name" value="Zn-dependent exopeptidases"/>
    <property type="match status" value="1"/>
</dbReference>